<sequence length="88" mass="10258">MVGLLLLRTLDVEYACFCAIRSRPDKNEVRVTGDMPVADIIHEASLIKYSWLVRGCRFLACRSQDFYDRIVIWCEVFSVSREVDERVL</sequence>
<dbReference type="Proteomes" id="UP000011626">
    <property type="component" value="Unassembled WGS sequence"/>
</dbReference>
<proteinExistence type="predicted"/>
<keyword evidence="2" id="KW-1185">Reference proteome</keyword>
<organism evidence="1 2">
    <name type="scientific">Halosimplex carlsbadense 2-9-1</name>
    <dbReference type="NCBI Taxonomy" id="797114"/>
    <lineage>
        <taxon>Archaea</taxon>
        <taxon>Methanobacteriati</taxon>
        <taxon>Methanobacteriota</taxon>
        <taxon>Stenosarchaea group</taxon>
        <taxon>Halobacteria</taxon>
        <taxon>Halobacteriales</taxon>
        <taxon>Haloarculaceae</taxon>
        <taxon>Halosimplex</taxon>
    </lineage>
</organism>
<dbReference type="EMBL" id="AOIU01000049">
    <property type="protein sequence ID" value="ELZ19685.1"/>
    <property type="molecule type" value="Genomic_DNA"/>
</dbReference>
<protein>
    <submittedName>
        <fullName evidence="1">Uncharacterized protein</fullName>
    </submittedName>
</protein>
<reference evidence="1 2" key="1">
    <citation type="journal article" date="2014" name="PLoS Genet.">
        <title>Phylogenetically driven sequencing of extremely halophilic archaea reveals strategies for static and dynamic osmo-response.</title>
        <authorList>
            <person name="Becker E.A."/>
            <person name="Seitzer P.M."/>
            <person name="Tritt A."/>
            <person name="Larsen D."/>
            <person name="Krusor M."/>
            <person name="Yao A.I."/>
            <person name="Wu D."/>
            <person name="Madern D."/>
            <person name="Eisen J.A."/>
            <person name="Darling A.E."/>
            <person name="Facciotti M.T."/>
        </authorList>
    </citation>
    <scope>NUCLEOTIDE SEQUENCE [LARGE SCALE GENOMIC DNA]</scope>
    <source>
        <strain evidence="1 2">2-9-1</strain>
    </source>
</reference>
<accession>M0C8X5</accession>
<gene>
    <name evidence="1" type="ORF">C475_22109</name>
</gene>
<evidence type="ECO:0000313" key="1">
    <source>
        <dbReference type="EMBL" id="ELZ19685.1"/>
    </source>
</evidence>
<comment type="caution">
    <text evidence="1">The sequence shown here is derived from an EMBL/GenBank/DDBJ whole genome shotgun (WGS) entry which is preliminary data.</text>
</comment>
<evidence type="ECO:0000313" key="2">
    <source>
        <dbReference type="Proteomes" id="UP000011626"/>
    </source>
</evidence>
<name>M0C8X5_9EURY</name>
<dbReference type="AlphaFoldDB" id="M0C8X5"/>